<dbReference type="AlphaFoldDB" id="A0AAD9KFV1"/>
<evidence type="ECO:0000256" key="5">
    <source>
        <dbReference type="ARBA" id="ARBA00022989"/>
    </source>
</evidence>
<comment type="caution">
    <text evidence="10">The sequence shown here is derived from an EMBL/GenBank/DDBJ whole genome shotgun (WGS) entry which is preliminary data.</text>
</comment>
<feature type="region of interest" description="Disordered" evidence="7">
    <location>
        <begin position="685"/>
        <end position="733"/>
    </location>
</feature>
<dbReference type="InterPro" id="IPR009060">
    <property type="entry name" value="UBA-like_sf"/>
</dbReference>
<evidence type="ECO:0000256" key="1">
    <source>
        <dbReference type="ARBA" id="ARBA00004477"/>
    </source>
</evidence>
<dbReference type="Pfam" id="PF02845">
    <property type="entry name" value="CUE"/>
    <property type="match status" value="1"/>
</dbReference>
<evidence type="ECO:0000256" key="8">
    <source>
        <dbReference type="SAM" id="Phobius"/>
    </source>
</evidence>
<proteinExistence type="inferred from homology"/>
<evidence type="ECO:0000256" key="6">
    <source>
        <dbReference type="ARBA" id="ARBA00023136"/>
    </source>
</evidence>
<dbReference type="InterPro" id="IPR052586">
    <property type="entry name" value="ASCC2"/>
</dbReference>
<feature type="domain" description="CUE" evidence="9">
    <location>
        <begin position="475"/>
        <end position="518"/>
    </location>
</feature>
<feature type="transmembrane region" description="Helical" evidence="8">
    <location>
        <begin position="20"/>
        <end position="38"/>
    </location>
</feature>
<dbReference type="GO" id="GO:0043130">
    <property type="term" value="F:ubiquitin binding"/>
    <property type="evidence" value="ECO:0007669"/>
    <property type="project" value="InterPro"/>
</dbReference>
<evidence type="ECO:0000256" key="2">
    <source>
        <dbReference type="ARBA" id="ARBA00009436"/>
    </source>
</evidence>
<gene>
    <name evidence="10" type="ORF">NP493_1133g00017</name>
</gene>
<dbReference type="InterPro" id="IPR041800">
    <property type="entry name" value="ASCC2_CUE"/>
</dbReference>
<protein>
    <recommendedName>
        <fullName evidence="9">CUE domain-containing protein</fullName>
    </recommendedName>
</protein>
<dbReference type="PROSITE" id="PS00028">
    <property type="entry name" value="ZINC_FINGER_C2H2_1"/>
    <property type="match status" value="1"/>
</dbReference>
<comment type="subcellular location">
    <subcellularLocation>
        <location evidence="1">Endoplasmic reticulum membrane</location>
        <topology evidence="1">Multi-pass membrane protein</topology>
    </subcellularLocation>
</comment>
<evidence type="ECO:0000256" key="3">
    <source>
        <dbReference type="ARBA" id="ARBA00022692"/>
    </source>
</evidence>
<keyword evidence="3 8" id="KW-0812">Transmembrane</keyword>
<evidence type="ECO:0000259" key="9">
    <source>
        <dbReference type="PROSITE" id="PS51140"/>
    </source>
</evidence>
<dbReference type="InterPro" id="IPR029008">
    <property type="entry name" value="EMC6-like"/>
</dbReference>
<evidence type="ECO:0000313" key="10">
    <source>
        <dbReference type="EMBL" id="KAK2170838.1"/>
    </source>
</evidence>
<evidence type="ECO:0000313" key="11">
    <source>
        <dbReference type="Proteomes" id="UP001209878"/>
    </source>
</evidence>
<evidence type="ECO:0000256" key="7">
    <source>
        <dbReference type="SAM" id="MobiDB-lite"/>
    </source>
</evidence>
<dbReference type="InterPro" id="IPR003892">
    <property type="entry name" value="CUE"/>
</dbReference>
<dbReference type="GO" id="GO:0006355">
    <property type="term" value="P:regulation of DNA-templated transcription"/>
    <property type="evidence" value="ECO:0007669"/>
    <property type="project" value="TreeGrafter"/>
</dbReference>
<sequence length="753" mass="86083">MSALSGSTAGILGLTGLYGFAFYFITAFILSVMLLLKAGHDWHKFVRSRNMFFTAGLFGGLFDARWKENIKFVKYEPPTRSLLSDSAECEQWLERLAFIEEDLAYVLRLPHDKFWCQVVFDASLHGCIDSYLKYAFRPHQDMGLELPQKAKTTLQSVHRLVFMVCLRMATHKESKDHYITPHVFGEIVYENFIFDIPKLMDLCVVYGVGNGPLLSKMIKNIFQQQSKYEDDLRPLSTILQVLDNMRAEHDAAGEVGVSREKPGMASDVMLFLLDTSKTLLSFLDNYPDAARILAEEDFPIRLAGVYEWVYPVLRKSLKCTRSKTRDTHLHQRTLFHKTLTSLIALFQQIVFRTCLQPILDNSGQCDVSCGQFLNIMSAVLSHPKFLAHHDRMFPFTDMLDILSQSAYVVDGMTVEFIQRAISEVRVTDSGREHRHMSVTSAPDASLVTHSVQLTQVTCDGDVGASKPGPRLTPIQLDSLVTSVNDVLPHLGDGFILRCLEMFDYNFEQVINAVLEDKLPPSLQQVDTALPRDKPLETEVEEQASALTYRKNVYDDDEFDVFHRDDVDTSRIHKGKKEKAIAFEDKETVDLLRPLYNRYGSEFVESMYEKTEDYDDEYDDTYDSHEVGADDVDSAEELVNATHRFNLTAADASDDEMTAEEKEKRKNEFVEDPAKIRERNAARWATKMGQRKPHRPQPSHDVKGVAKGQGQSADTVHNRAWKEKHKSTRVHHNRKALWQTRKERCKVYGVRCMV</sequence>
<accession>A0AAD9KFV1</accession>
<dbReference type="InterPro" id="IPR013087">
    <property type="entry name" value="Znf_C2H2_type"/>
</dbReference>
<keyword evidence="5 8" id="KW-1133">Transmembrane helix</keyword>
<keyword evidence="11" id="KW-1185">Reference proteome</keyword>
<keyword evidence="4" id="KW-0256">Endoplasmic reticulum</keyword>
<organism evidence="10 11">
    <name type="scientific">Ridgeia piscesae</name>
    <name type="common">Tubeworm</name>
    <dbReference type="NCBI Taxonomy" id="27915"/>
    <lineage>
        <taxon>Eukaryota</taxon>
        <taxon>Metazoa</taxon>
        <taxon>Spiralia</taxon>
        <taxon>Lophotrochozoa</taxon>
        <taxon>Annelida</taxon>
        <taxon>Polychaeta</taxon>
        <taxon>Sedentaria</taxon>
        <taxon>Canalipalpata</taxon>
        <taxon>Sabellida</taxon>
        <taxon>Siboglinidae</taxon>
        <taxon>Ridgeia</taxon>
    </lineage>
</organism>
<comment type="similarity">
    <text evidence="2">Belongs to the EMC6 family.</text>
</comment>
<evidence type="ECO:0000256" key="4">
    <source>
        <dbReference type="ARBA" id="ARBA00022824"/>
    </source>
</evidence>
<dbReference type="Pfam" id="PF07019">
    <property type="entry name" value="EMC6"/>
    <property type="match status" value="1"/>
</dbReference>
<dbReference type="Proteomes" id="UP001209878">
    <property type="component" value="Unassembled WGS sequence"/>
</dbReference>
<feature type="compositionally biased region" description="Basic residues" evidence="7">
    <location>
        <begin position="721"/>
        <end position="733"/>
    </location>
</feature>
<dbReference type="CDD" id="cd14364">
    <property type="entry name" value="CUE_ASCC2"/>
    <property type="match status" value="1"/>
</dbReference>
<dbReference type="Gene3D" id="1.10.8.10">
    <property type="entry name" value="DNA helicase RuvA subunit, C-terminal domain"/>
    <property type="match status" value="1"/>
</dbReference>
<dbReference type="GO" id="GO:0005789">
    <property type="term" value="C:endoplasmic reticulum membrane"/>
    <property type="evidence" value="ECO:0007669"/>
    <property type="project" value="UniProtKB-SubCell"/>
</dbReference>
<dbReference type="PANTHER" id="PTHR21494">
    <property type="entry name" value="ACTIVATING SIGNAL COINTEGRATOR 1 COMPLEX SUBUNIT 2 ASC-1 COMPLEX SUBUNIT P100"/>
    <property type="match status" value="1"/>
</dbReference>
<name>A0AAD9KFV1_RIDPI</name>
<dbReference type="EMBL" id="JAODUO010001132">
    <property type="protein sequence ID" value="KAK2170838.1"/>
    <property type="molecule type" value="Genomic_DNA"/>
</dbReference>
<keyword evidence="6 8" id="KW-0472">Membrane</keyword>
<reference evidence="10" key="1">
    <citation type="journal article" date="2023" name="Mol. Biol. Evol.">
        <title>Third-Generation Sequencing Reveals the Adaptive Role of the Epigenome in Three Deep-Sea Polychaetes.</title>
        <authorList>
            <person name="Perez M."/>
            <person name="Aroh O."/>
            <person name="Sun Y."/>
            <person name="Lan Y."/>
            <person name="Juniper S.K."/>
            <person name="Young C.R."/>
            <person name="Angers B."/>
            <person name="Qian P.Y."/>
        </authorList>
    </citation>
    <scope>NUCLEOTIDE SEQUENCE</scope>
    <source>
        <strain evidence="10">R07B-5</strain>
    </source>
</reference>
<dbReference type="SMART" id="SM00546">
    <property type="entry name" value="CUE"/>
    <property type="match status" value="1"/>
</dbReference>
<dbReference type="SUPFAM" id="SSF46934">
    <property type="entry name" value="UBA-like"/>
    <property type="match status" value="1"/>
</dbReference>
<dbReference type="PROSITE" id="PS51140">
    <property type="entry name" value="CUE"/>
    <property type="match status" value="1"/>
</dbReference>
<feature type="transmembrane region" description="Helical" evidence="8">
    <location>
        <begin position="50"/>
        <end position="66"/>
    </location>
</feature>
<dbReference type="PANTHER" id="PTHR21494:SF0">
    <property type="entry name" value="ACTIVATING SIGNAL COINTEGRATOR 1 COMPLEX SUBUNIT 2"/>
    <property type="match status" value="1"/>
</dbReference>